<protein>
    <submittedName>
        <fullName evidence="1">Uncharacterized protein</fullName>
    </submittedName>
</protein>
<comment type="caution">
    <text evidence="1">The sequence shown here is derived from an EMBL/GenBank/DDBJ whole genome shotgun (WGS) entry which is preliminary data.</text>
</comment>
<dbReference type="Proteomes" id="UP000050934">
    <property type="component" value="Unassembled WGS sequence"/>
</dbReference>
<accession>A0A0R2I1G1</accession>
<proteinExistence type="predicted"/>
<dbReference type="AlphaFoldDB" id="A0A0R2I1G1"/>
<name>A0A0R2I1G1_9LACO</name>
<evidence type="ECO:0000313" key="2">
    <source>
        <dbReference type="Proteomes" id="UP000050934"/>
    </source>
</evidence>
<dbReference type="PATRIC" id="fig|396268.3.peg.46"/>
<keyword evidence="2" id="KW-1185">Reference proteome</keyword>
<reference evidence="1 2" key="1">
    <citation type="journal article" date="2015" name="Genome Announc.">
        <title>Expanding the biotechnology potential of lactobacilli through comparative genomics of 213 strains and associated genera.</title>
        <authorList>
            <person name="Sun Z."/>
            <person name="Harris H.M."/>
            <person name="McCann A."/>
            <person name="Guo C."/>
            <person name="Argimon S."/>
            <person name="Zhang W."/>
            <person name="Yang X."/>
            <person name="Jeffery I.B."/>
            <person name="Cooney J.C."/>
            <person name="Kagawa T.F."/>
            <person name="Liu W."/>
            <person name="Song Y."/>
            <person name="Salvetti E."/>
            <person name="Wrobel A."/>
            <person name="Rasinkangas P."/>
            <person name="Parkhill J."/>
            <person name="Rea M.C."/>
            <person name="O'Sullivan O."/>
            <person name="Ritari J."/>
            <person name="Douillard F.P."/>
            <person name="Paul Ross R."/>
            <person name="Yang R."/>
            <person name="Briner A.E."/>
            <person name="Felis G.E."/>
            <person name="de Vos W.M."/>
            <person name="Barrangou R."/>
            <person name="Klaenhammer T.R."/>
            <person name="Caufield P.W."/>
            <person name="Cui Y."/>
            <person name="Zhang H."/>
            <person name="O'Toole P.W."/>
        </authorList>
    </citation>
    <scope>NUCLEOTIDE SEQUENCE [LARGE SCALE GENOMIC DNA]</scope>
    <source>
        <strain evidence="1 2">DSM 17896</strain>
    </source>
</reference>
<evidence type="ECO:0000313" key="1">
    <source>
        <dbReference type="EMBL" id="KRN59011.1"/>
    </source>
</evidence>
<gene>
    <name evidence="1" type="ORF">IV45_GL000046</name>
</gene>
<sequence length="104" mass="12687">MMMDPFKEGRRINERIAKYFKPQAFATQYRIAVVYYAPEDGYNLFFDLTRTRTFSRSIPIGEMTHYDFKDLVLVLRTIRTKYQFTMVYRNFTPDQLKVLRRQIH</sequence>
<dbReference type="EMBL" id="JQBW01000006">
    <property type="protein sequence ID" value="KRN59011.1"/>
    <property type="molecule type" value="Genomic_DNA"/>
</dbReference>
<organism evidence="1 2">
    <name type="scientific">Limosilactobacillus secaliphilus</name>
    <dbReference type="NCBI Taxonomy" id="396268"/>
    <lineage>
        <taxon>Bacteria</taxon>
        <taxon>Bacillati</taxon>
        <taxon>Bacillota</taxon>
        <taxon>Bacilli</taxon>
        <taxon>Lactobacillales</taxon>
        <taxon>Lactobacillaceae</taxon>
        <taxon>Limosilactobacillus</taxon>
    </lineage>
</organism>